<dbReference type="Proteomes" id="UP000812270">
    <property type="component" value="Unassembled WGS sequence"/>
</dbReference>
<accession>A0A9E2W3L6</accession>
<name>A0A9E2W3L6_9BACT</name>
<reference evidence="1" key="1">
    <citation type="submission" date="2021-06" db="EMBL/GenBank/DDBJ databases">
        <authorList>
            <person name="Huq M.A."/>
        </authorList>
    </citation>
    <scope>NUCLEOTIDE SEQUENCE</scope>
    <source>
        <strain evidence="1">MAH-26</strain>
    </source>
</reference>
<proteinExistence type="predicted"/>
<dbReference type="AlphaFoldDB" id="A0A9E2W3L6"/>
<evidence type="ECO:0000313" key="2">
    <source>
        <dbReference type="Proteomes" id="UP000812270"/>
    </source>
</evidence>
<keyword evidence="2" id="KW-1185">Reference proteome</keyword>
<gene>
    <name evidence="1" type="ORF">KTO63_04525</name>
</gene>
<protein>
    <submittedName>
        <fullName evidence="1">Uncharacterized protein</fullName>
    </submittedName>
</protein>
<evidence type="ECO:0000313" key="1">
    <source>
        <dbReference type="EMBL" id="MBV4356403.1"/>
    </source>
</evidence>
<sequence length="349" mass="39465">MKITLTFALVGMLSFCGFDAHSQSLDNPGDYMTAVSNAQVEMNQKYMAYTSAVAHGRRAKKIEKMRQQTLESITNARYKTIDIPIYKGDNSLRQAGIDYIQFCYNIFNEDYGKIVNMEEIAEQSFDGMEAYILMQEKTNESLKQASGKMDVAVKAFAAKNNVTIVAGEKDVLSEKLEVAGKLNHYTNQLYLIFFKCNWEYNQVIESLNKKKLNDAEQARNALIKYAGEGFSSLQGSSLSSFDNDPALASACKETIDCYKKAAENDIPKMLDFYLKQENFEKLKKTMDSKSDSTKADVDAFNKAVNDMNSAVQTFNDVNTNLNKKTNQVLQSWEKAEKNFSDAHMPYYRG</sequence>
<comment type="caution">
    <text evidence="1">The sequence shown here is derived from an EMBL/GenBank/DDBJ whole genome shotgun (WGS) entry which is preliminary data.</text>
</comment>
<dbReference type="EMBL" id="JAHSPG010000002">
    <property type="protein sequence ID" value="MBV4356403.1"/>
    <property type="molecule type" value="Genomic_DNA"/>
</dbReference>
<dbReference type="RefSeq" id="WP_217789982.1">
    <property type="nucleotide sequence ID" value="NZ_JAHSPG010000002.1"/>
</dbReference>
<organism evidence="1 2">
    <name type="scientific">Pinibacter aurantiacus</name>
    <dbReference type="NCBI Taxonomy" id="2851599"/>
    <lineage>
        <taxon>Bacteria</taxon>
        <taxon>Pseudomonadati</taxon>
        <taxon>Bacteroidota</taxon>
        <taxon>Chitinophagia</taxon>
        <taxon>Chitinophagales</taxon>
        <taxon>Chitinophagaceae</taxon>
        <taxon>Pinibacter</taxon>
    </lineage>
</organism>